<dbReference type="SMART" id="SM00382">
    <property type="entry name" value="AAA"/>
    <property type="match status" value="1"/>
</dbReference>
<dbReference type="Gene3D" id="3.40.50.300">
    <property type="entry name" value="P-loop containing nucleotide triphosphate hydrolases"/>
    <property type="match status" value="1"/>
</dbReference>
<evidence type="ECO:0000313" key="6">
    <source>
        <dbReference type="EMBL" id="KRN43621.1"/>
    </source>
</evidence>
<evidence type="ECO:0000259" key="4">
    <source>
        <dbReference type="PROSITE" id="PS50893"/>
    </source>
</evidence>
<dbReference type="CDD" id="cd00093">
    <property type="entry name" value="HTH_XRE"/>
    <property type="match status" value="1"/>
</dbReference>
<dbReference type="AlphaFoldDB" id="A0A0R2GYZ6"/>
<proteinExistence type="predicted"/>
<keyword evidence="1" id="KW-0813">Transport</keyword>
<dbReference type="Pfam" id="PF00005">
    <property type="entry name" value="ABC_tran"/>
    <property type="match status" value="1"/>
</dbReference>
<dbReference type="InterPro" id="IPR050763">
    <property type="entry name" value="ABC_transporter_ATP-binding"/>
</dbReference>
<dbReference type="SUPFAM" id="SSF52540">
    <property type="entry name" value="P-loop containing nucleoside triphosphate hydrolases"/>
    <property type="match status" value="1"/>
</dbReference>
<keyword evidence="3" id="KW-0067">ATP-binding</keyword>
<dbReference type="PATRIC" id="fig|148604.4.peg.1542"/>
<dbReference type="EMBL" id="JQBA01000046">
    <property type="protein sequence ID" value="KRN43621.1"/>
    <property type="molecule type" value="Genomic_DNA"/>
</dbReference>
<evidence type="ECO:0000259" key="5">
    <source>
        <dbReference type="PROSITE" id="PS50943"/>
    </source>
</evidence>
<evidence type="ECO:0000256" key="1">
    <source>
        <dbReference type="ARBA" id="ARBA00022448"/>
    </source>
</evidence>
<dbReference type="RefSeq" id="WP_056994885.1">
    <property type="nucleotide sequence ID" value="NZ_JQBA01000046.1"/>
</dbReference>
<dbReference type="OrthoDB" id="9805856at2"/>
<dbReference type="SMART" id="SM00530">
    <property type="entry name" value="HTH_XRE"/>
    <property type="match status" value="1"/>
</dbReference>
<dbReference type="InterPro" id="IPR010982">
    <property type="entry name" value="Lambda_DNA-bd_dom_sf"/>
</dbReference>
<dbReference type="InterPro" id="IPR017871">
    <property type="entry name" value="ABC_transporter-like_CS"/>
</dbReference>
<dbReference type="GO" id="GO:0016887">
    <property type="term" value="F:ATP hydrolysis activity"/>
    <property type="evidence" value="ECO:0007669"/>
    <property type="project" value="InterPro"/>
</dbReference>
<dbReference type="Pfam" id="PF01381">
    <property type="entry name" value="HTH_3"/>
    <property type="match status" value="1"/>
</dbReference>
<dbReference type="Proteomes" id="UP000051639">
    <property type="component" value="Unassembled WGS sequence"/>
</dbReference>
<evidence type="ECO:0000256" key="3">
    <source>
        <dbReference type="ARBA" id="ARBA00022840"/>
    </source>
</evidence>
<evidence type="ECO:0000256" key="2">
    <source>
        <dbReference type="ARBA" id="ARBA00022741"/>
    </source>
</evidence>
<sequence>MHNAFAHQLLKLRTEQQLSQTDIANLLFVSRQAVSKWENGDTEPNLDNLIALARILNVNLENLITGSSNPNSLLLTLSHVSKSFSKPVLKDVNLTVHSHERIALLGANGAGKTTLIQIIIGLINPDKGTVKFDLDPKKSLNIMPQENVLIPDITVLEQIKLVSLINKVYNEENIQNLLAKFSLIDQSNQLIQKLSGGQKRRLSLLISSLRPAKLSILDEPTVGMDLDSIDFFWKLLNSRNESTIVVTHDFNQIDRYFSRVLLLKDGKIFRDVSTKSIHNHNQSIAQWYRINNEEG</sequence>
<dbReference type="GO" id="GO:0003677">
    <property type="term" value="F:DNA binding"/>
    <property type="evidence" value="ECO:0007669"/>
    <property type="project" value="InterPro"/>
</dbReference>
<dbReference type="PROSITE" id="PS00211">
    <property type="entry name" value="ABC_TRANSPORTER_1"/>
    <property type="match status" value="1"/>
</dbReference>
<feature type="domain" description="ABC transporter" evidence="4">
    <location>
        <begin position="58"/>
        <end position="290"/>
    </location>
</feature>
<keyword evidence="2" id="KW-0547">Nucleotide-binding</keyword>
<dbReference type="InterPro" id="IPR003439">
    <property type="entry name" value="ABC_transporter-like_ATP-bd"/>
</dbReference>
<dbReference type="PROSITE" id="PS50943">
    <property type="entry name" value="HTH_CROC1"/>
    <property type="match status" value="1"/>
</dbReference>
<reference evidence="6 7" key="1">
    <citation type="journal article" date="2015" name="Genome Announc.">
        <title>Expanding the biotechnology potential of lactobacilli through comparative genomics of 213 strains and associated genera.</title>
        <authorList>
            <person name="Sun Z."/>
            <person name="Harris H.M."/>
            <person name="McCann A."/>
            <person name="Guo C."/>
            <person name="Argimon S."/>
            <person name="Zhang W."/>
            <person name="Yang X."/>
            <person name="Jeffery I.B."/>
            <person name="Cooney J.C."/>
            <person name="Kagawa T.F."/>
            <person name="Liu W."/>
            <person name="Song Y."/>
            <person name="Salvetti E."/>
            <person name="Wrobel A."/>
            <person name="Rasinkangas P."/>
            <person name="Parkhill J."/>
            <person name="Rea M.C."/>
            <person name="O'Sullivan O."/>
            <person name="Ritari J."/>
            <person name="Douillard F.P."/>
            <person name="Paul Ross R."/>
            <person name="Yang R."/>
            <person name="Briner A.E."/>
            <person name="Felis G.E."/>
            <person name="de Vos W.M."/>
            <person name="Barrangou R."/>
            <person name="Klaenhammer T.R."/>
            <person name="Caufield P.W."/>
            <person name="Cui Y."/>
            <person name="Zhang H."/>
            <person name="O'Toole P.W."/>
        </authorList>
    </citation>
    <scope>NUCLEOTIDE SEQUENCE [LARGE SCALE GENOMIC DNA]</scope>
    <source>
        <strain evidence="6 7">DSM 14792</strain>
    </source>
</reference>
<evidence type="ECO:0000313" key="7">
    <source>
        <dbReference type="Proteomes" id="UP000051639"/>
    </source>
</evidence>
<dbReference type="GO" id="GO:0005524">
    <property type="term" value="F:ATP binding"/>
    <property type="evidence" value="ECO:0007669"/>
    <property type="project" value="UniProtKB-KW"/>
</dbReference>
<keyword evidence="7" id="KW-1185">Reference proteome</keyword>
<dbReference type="PANTHER" id="PTHR42711:SF17">
    <property type="entry name" value="ABC TRANSPORTER ATP-BINDING PROTEIN"/>
    <property type="match status" value="1"/>
</dbReference>
<gene>
    <name evidence="6" type="ORF">IV41_GL001502</name>
</gene>
<feature type="domain" description="HTH cro/C1-type" evidence="5">
    <location>
        <begin position="9"/>
        <end position="63"/>
    </location>
</feature>
<organism evidence="6 7">
    <name type="scientific">Limosilactobacillus ingluviei</name>
    <dbReference type="NCBI Taxonomy" id="148604"/>
    <lineage>
        <taxon>Bacteria</taxon>
        <taxon>Bacillati</taxon>
        <taxon>Bacillota</taxon>
        <taxon>Bacilli</taxon>
        <taxon>Lactobacillales</taxon>
        <taxon>Lactobacillaceae</taxon>
        <taxon>Limosilactobacillus</taxon>
    </lineage>
</organism>
<comment type="caution">
    <text evidence="6">The sequence shown here is derived from an EMBL/GenBank/DDBJ whole genome shotgun (WGS) entry which is preliminary data.</text>
</comment>
<dbReference type="CDD" id="cd03230">
    <property type="entry name" value="ABC_DR_subfamily_A"/>
    <property type="match status" value="1"/>
</dbReference>
<dbReference type="InterPro" id="IPR027417">
    <property type="entry name" value="P-loop_NTPase"/>
</dbReference>
<name>A0A0R2GYZ6_9LACO</name>
<dbReference type="PANTHER" id="PTHR42711">
    <property type="entry name" value="ABC TRANSPORTER ATP-BINDING PROTEIN"/>
    <property type="match status" value="1"/>
</dbReference>
<dbReference type="InterPro" id="IPR003593">
    <property type="entry name" value="AAA+_ATPase"/>
</dbReference>
<protein>
    <submittedName>
        <fullName evidence="6">ABC transporter ATPase</fullName>
    </submittedName>
</protein>
<dbReference type="Gene3D" id="1.10.260.40">
    <property type="entry name" value="lambda repressor-like DNA-binding domains"/>
    <property type="match status" value="1"/>
</dbReference>
<dbReference type="InterPro" id="IPR001387">
    <property type="entry name" value="Cro/C1-type_HTH"/>
</dbReference>
<dbReference type="PROSITE" id="PS50893">
    <property type="entry name" value="ABC_TRANSPORTER_2"/>
    <property type="match status" value="1"/>
</dbReference>
<dbReference type="SUPFAM" id="SSF47413">
    <property type="entry name" value="lambda repressor-like DNA-binding domains"/>
    <property type="match status" value="1"/>
</dbReference>
<accession>A0A0R2GYZ6</accession>